<feature type="domain" description="RNA polymerase sigma factor 70 region 4 type 2" evidence="7">
    <location>
        <begin position="125"/>
        <end position="175"/>
    </location>
</feature>
<gene>
    <name evidence="8" type="ORF">CEX98_14485</name>
</gene>
<evidence type="ECO:0000313" key="8">
    <source>
        <dbReference type="EMBL" id="PCK31028.1"/>
    </source>
</evidence>
<comment type="similarity">
    <text evidence="1">Belongs to the sigma-70 factor family. ECF subfamily.</text>
</comment>
<evidence type="ECO:0000259" key="7">
    <source>
        <dbReference type="Pfam" id="PF08281"/>
    </source>
</evidence>
<dbReference type="SUPFAM" id="SSF88659">
    <property type="entry name" value="Sigma3 and sigma4 domains of RNA polymerase sigma factors"/>
    <property type="match status" value="1"/>
</dbReference>
<sequence>MLSSLKLWRTGATDNIKDPLYEYTATGDIKYLELVIERYHSELFHFLKTQTQTATAEDLCQKTWLKVIEKRQYYRQQGSPKAYLFQIARNLLIDSIRSSAKLTDLPDDKNIPTNTKALSGHAEQRWLYQQIITLPPLQRESLSLQLAGFSLDEIAQIVGAPQETVKTRIRYAKEAIKSQVSSNNE</sequence>
<comment type="caution">
    <text evidence="8">The sequence shown here is derived from an EMBL/GenBank/DDBJ whole genome shotgun (WGS) entry which is preliminary data.</text>
</comment>
<dbReference type="NCBIfam" id="TIGR02937">
    <property type="entry name" value="sigma70-ECF"/>
    <property type="match status" value="1"/>
</dbReference>
<dbReference type="InterPro" id="IPR039425">
    <property type="entry name" value="RNA_pol_sigma-70-like"/>
</dbReference>
<evidence type="ECO:0000313" key="9">
    <source>
        <dbReference type="Proteomes" id="UP000228621"/>
    </source>
</evidence>
<dbReference type="GO" id="GO:0003677">
    <property type="term" value="F:DNA binding"/>
    <property type="evidence" value="ECO:0007669"/>
    <property type="project" value="UniProtKB-KW"/>
</dbReference>
<feature type="domain" description="RNA polymerase sigma-70 region 2" evidence="6">
    <location>
        <begin position="36"/>
        <end position="100"/>
    </location>
</feature>
<evidence type="ECO:0000256" key="4">
    <source>
        <dbReference type="ARBA" id="ARBA00023125"/>
    </source>
</evidence>
<evidence type="ECO:0000256" key="3">
    <source>
        <dbReference type="ARBA" id="ARBA00023082"/>
    </source>
</evidence>
<dbReference type="OrthoDB" id="9782108at2"/>
<dbReference type="InterPro" id="IPR013249">
    <property type="entry name" value="RNA_pol_sigma70_r4_t2"/>
</dbReference>
<dbReference type="GO" id="GO:0006352">
    <property type="term" value="P:DNA-templated transcription initiation"/>
    <property type="evidence" value="ECO:0007669"/>
    <property type="project" value="InterPro"/>
</dbReference>
<evidence type="ECO:0000259" key="6">
    <source>
        <dbReference type="Pfam" id="PF04542"/>
    </source>
</evidence>
<dbReference type="Pfam" id="PF04542">
    <property type="entry name" value="Sigma70_r2"/>
    <property type="match status" value="1"/>
</dbReference>
<dbReference type="InterPro" id="IPR013325">
    <property type="entry name" value="RNA_pol_sigma_r2"/>
</dbReference>
<dbReference type="PANTHER" id="PTHR43133:SF8">
    <property type="entry name" value="RNA POLYMERASE SIGMA FACTOR HI_1459-RELATED"/>
    <property type="match status" value="1"/>
</dbReference>
<organism evidence="8 9">
    <name type="scientific">Pseudoalteromonas piscicida</name>
    <dbReference type="NCBI Taxonomy" id="43662"/>
    <lineage>
        <taxon>Bacteria</taxon>
        <taxon>Pseudomonadati</taxon>
        <taxon>Pseudomonadota</taxon>
        <taxon>Gammaproteobacteria</taxon>
        <taxon>Alteromonadales</taxon>
        <taxon>Pseudoalteromonadaceae</taxon>
        <taxon>Pseudoalteromonas</taxon>
    </lineage>
</organism>
<dbReference type="InterPro" id="IPR036388">
    <property type="entry name" value="WH-like_DNA-bd_sf"/>
</dbReference>
<dbReference type="InterPro" id="IPR007627">
    <property type="entry name" value="RNA_pol_sigma70_r2"/>
</dbReference>
<dbReference type="Pfam" id="PF08281">
    <property type="entry name" value="Sigma70_r4_2"/>
    <property type="match status" value="1"/>
</dbReference>
<dbReference type="EMBL" id="NKHF01000066">
    <property type="protein sequence ID" value="PCK31028.1"/>
    <property type="molecule type" value="Genomic_DNA"/>
</dbReference>
<dbReference type="GO" id="GO:0016987">
    <property type="term" value="F:sigma factor activity"/>
    <property type="evidence" value="ECO:0007669"/>
    <property type="project" value="UniProtKB-KW"/>
</dbReference>
<keyword evidence="3" id="KW-0731">Sigma factor</keyword>
<dbReference type="Gene3D" id="1.10.10.10">
    <property type="entry name" value="Winged helix-like DNA-binding domain superfamily/Winged helix DNA-binding domain"/>
    <property type="match status" value="1"/>
</dbReference>
<dbReference type="Proteomes" id="UP000228621">
    <property type="component" value="Unassembled WGS sequence"/>
</dbReference>
<dbReference type="SUPFAM" id="SSF88946">
    <property type="entry name" value="Sigma2 domain of RNA polymerase sigma factors"/>
    <property type="match status" value="1"/>
</dbReference>
<keyword evidence="4" id="KW-0238">DNA-binding</keyword>
<dbReference type="RefSeq" id="WP_099642772.1">
    <property type="nucleotide sequence ID" value="NZ_NKHF01000066.1"/>
</dbReference>
<proteinExistence type="inferred from homology"/>
<dbReference type="PANTHER" id="PTHR43133">
    <property type="entry name" value="RNA POLYMERASE ECF-TYPE SIGMA FACTO"/>
    <property type="match status" value="1"/>
</dbReference>
<reference evidence="9" key="1">
    <citation type="journal article" date="2019" name="Genome Announc.">
        <title>Draft Genome Sequence of Pseudoalteromonas piscicida Strain 36Y ROTHPW, an Hypersaline Seawater Isolate from the South Coast of Sonora, Mexico.</title>
        <authorList>
            <person name="Sanchez-Diaz R."/>
            <person name="Molina-Garza Z.J."/>
            <person name="Cruz-Suarez L.E."/>
            <person name="Selvin J."/>
            <person name="Kiran G.S."/>
            <person name="Ibarra-Gamez J.C."/>
            <person name="Gomez-Gil B."/>
            <person name="Galaviz-Silva L."/>
        </authorList>
    </citation>
    <scope>NUCLEOTIDE SEQUENCE [LARGE SCALE GENOMIC DNA]</scope>
    <source>
        <strain evidence="9">36Y_RITHPW</strain>
    </source>
</reference>
<dbReference type="InterPro" id="IPR014284">
    <property type="entry name" value="RNA_pol_sigma-70_dom"/>
</dbReference>
<accession>A0A2A5JNP0</accession>
<keyword evidence="9" id="KW-1185">Reference proteome</keyword>
<keyword evidence="5" id="KW-0804">Transcription</keyword>
<dbReference type="InterPro" id="IPR013324">
    <property type="entry name" value="RNA_pol_sigma_r3/r4-like"/>
</dbReference>
<evidence type="ECO:0000256" key="5">
    <source>
        <dbReference type="ARBA" id="ARBA00023163"/>
    </source>
</evidence>
<evidence type="ECO:0000256" key="2">
    <source>
        <dbReference type="ARBA" id="ARBA00023015"/>
    </source>
</evidence>
<name>A0A2A5JNP0_PSEO7</name>
<dbReference type="AlphaFoldDB" id="A0A2A5JNP0"/>
<evidence type="ECO:0000256" key="1">
    <source>
        <dbReference type="ARBA" id="ARBA00010641"/>
    </source>
</evidence>
<dbReference type="Gene3D" id="1.10.1740.10">
    <property type="match status" value="1"/>
</dbReference>
<protein>
    <submittedName>
        <fullName evidence="8">RNA polymerase subunit sigma-24</fullName>
    </submittedName>
</protein>
<keyword evidence="2" id="KW-0805">Transcription regulation</keyword>